<keyword evidence="2" id="KW-0614">Plasmid</keyword>
<dbReference type="PANTHER" id="PTHR13696:SF99">
    <property type="entry name" value="COBYRINIC ACID AC-DIAMIDE SYNTHASE"/>
    <property type="match status" value="1"/>
</dbReference>
<dbReference type="PANTHER" id="PTHR13696">
    <property type="entry name" value="P-LOOP CONTAINING NUCLEOSIDE TRIPHOSPHATE HYDROLASE"/>
    <property type="match status" value="1"/>
</dbReference>
<dbReference type="SUPFAM" id="SSF52540">
    <property type="entry name" value="P-loop containing nucleoside triphosphate hydrolases"/>
    <property type="match status" value="1"/>
</dbReference>
<evidence type="ECO:0000259" key="1">
    <source>
        <dbReference type="Pfam" id="PF13614"/>
    </source>
</evidence>
<dbReference type="Pfam" id="PF13614">
    <property type="entry name" value="AAA_31"/>
    <property type="match status" value="1"/>
</dbReference>
<evidence type="ECO:0000313" key="2">
    <source>
        <dbReference type="EMBL" id="QRX38788.1"/>
    </source>
</evidence>
<reference evidence="2" key="1">
    <citation type="journal article" date="2021" name="MSphere">
        <title>Staphylococcus epidermidis Phages Transduce Antimicrobial Resistance Plasmids and Mobilize Chromosomal Islands.</title>
        <authorList>
            <person name="Fiaarov L."/>
            <person name="Botka T."/>
            <person name="Du X."/>
            <person name="MaalaHov I."/>
            <person name="B P."/>
            <person name="Pantucek R."/>
            <person name="Benea M."/>
            <person name="Roudnick P."/>
            <person name="Winstel V."/>
            <person name="Larsen J."/>
            <person name="Rosenstein R."/>
            <person name="Peschel A."/>
            <person name="DoakaY J."/>
        </authorList>
    </citation>
    <scope>NUCLEOTIDE SEQUENCE</scope>
    <source>
        <strain evidence="2">SE456</strain>
    </source>
</reference>
<name>A0A8B5RPY6_STAEP</name>
<dbReference type="CDD" id="cd02042">
    <property type="entry name" value="ParAB_family"/>
    <property type="match status" value="1"/>
</dbReference>
<dbReference type="RefSeq" id="WP_029376505.1">
    <property type="nucleotide sequence ID" value="NZ_CP090986.1"/>
</dbReference>
<sequence length="264" mass="30798">MEIYSFVSTKGGVGKTSIAYNFATYLSERDNYVLVIDQDHQCSISQLFDCDKQQNTVKGIYTGEKVEIKNVRKNIDLITGDYYLDRTEDWVISQPNTDTKLLTWVTINLKENLNISQYDYIIIDTHPDFRTATRNAVAVSDKIISPDVPGANNDETKGNTLERYSQCVKEIIDPISMKSYVTAELYLVGNRIKHNTESSRRFVKELEEFDNYLTSFKEKELFIRATVKRTSVDHLMKLKENQRKEHIEFYNQYQKSFKKFLEAE</sequence>
<dbReference type="AlphaFoldDB" id="A0A8B5RPY6"/>
<organism evidence="2">
    <name type="scientific">Staphylococcus epidermidis</name>
    <dbReference type="NCBI Taxonomy" id="1282"/>
    <lineage>
        <taxon>Bacteria</taxon>
        <taxon>Bacillati</taxon>
        <taxon>Bacillota</taxon>
        <taxon>Bacilli</taxon>
        <taxon>Bacillales</taxon>
        <taxon>Staphylococcaceae</taxon>
        <taxon>Staphylococcus</taxon>
    </lineage>
</organism>
<dbReference type="InterPro" id="IPR050678">
    <property type="entry name" value="DNA_Partitioning_ATPase"/>
</dbReference>
<dbReference type="Gene3D" id="3.40.50.300">
    <property type="entry name" value="P-loop containing nucleotide triphosphate hydrolases"/>
    <property type="match status" value="1"/>
</dbReference>
<dbReference type="InterPro" id="IPR027417">
    <property type="entry name" value="P-loop_NTPase"/>
</dbReference>
<proteinExistence type="predicted"/>
<geneLocation type="plasmid" evidence="2">
    <name>pSE456_1</name>
</geneLocation>
<feature type="domain" description="AAA" evidence="1">
    <location>
        <begin position="1"/>
        <end position="146"/>
    </location>
</feature>
<protein>
    <submittedName>
        <fullName evidence="2">ParA family protein</fullName>
    </submittedName>
</protein>
<accession>A0A8B5RPY6</accession>
<dbReference type="InterPro" id="IPR025669">
    <property type="entry name" value="AAA_dom"/>
</dbReference>
<dbReference type="EMBL" id="MW364978">
    <property type="protein sequence ID" value="QRX38788.1"/>
    <property type="molecule type" value="Genomic_DNA"/>
</dbReference>